<dbReference type="PANTHER" id="PTHR42885:SF1">
    <property type="entry name" value="THREONINE-PHOSPHATE DECARBOXYLASE"/>
    <property type="match status" value="1"/>
</dbReference>
<evidence type="ECO:0000256" key="8">
    <source>
        <dbReference type="ARBA" id="ARBA00029996"/>
    </source>
</evidence>
<dbReference type="NCBIfam" id="TIGR01140">
    <property type="entry name" value="L_thr_O3P_dcar"/>
    <property type="match status" value="1"/>
</dbReference>
<dbReference type="InterPro" id="IPR015424">
    <property type="entry name" value="PyrdxlP-dep_Trfase"/>
</dbReference>
<sequence>MLEHGGQVKAAAARYGIAEADWLDLSTGINPRGYPVPPLTAAVWNRLPEADAELQASAAAYYQTTAPLAVPGSQSALQLLPRLRASSRVGVLAPTYNEHAAAWHRAGHTVVELPDLAAADAALPTLDVLIAVNPNNPTGRVIPRQTLERWHAALAAREGWLLVDEAFADADPRESLTPACPSRGLIVLRSLGKFFGLAGLRVGFVLAEASLRQQLAAELGPWSVSGPAQRVAQVALDDRHWQQRTRDRLLRDSQRLQRMLSASGLSPSGGSALFQWVEHPAAERIFERCAEQGILLRRFREPASLRIGLPGSPSDWQRLDKALRKIDH</sequence>
<proteinExistence type="predicted"/>
<dbReference type="InterPro" id="IPR004838">
    <property type="entry name" value="NHTrfase_class1_PyrdxlP-BS"/>
</dbReference>
<dbReference type="Gene3D" id="3.90.1150.10">
    <property type="entry name" value="Aspartate Aminotransferase, domain 1"/>
    <property type="match status" value="1"/>
</dbReference>
<dbReference type="Gene3D" id="3.40.640.10">
    <property type="entry name" value="Type I PLP-dependent aspartate aminotransferase-like (Major domain)"/>
    <property type="match status" value="1"/>
</dbReference>
<keyword evidence="12" id="KW-1185">Reference proteome</keyword>
<accession>A0A3E0WPH6</accession>
<evidence type="ECO:0000256" key="6">
    <source>
        <dbReference type="ARBA" id="ARBA00022898"/>
    </source>
</evidence>
<keyword evidence="5" id="KW-0169">Cobalamin biosynthesis</keyword>
<dbReference type="InterPro" id="IPR015421">
    <property type="entry name" value="PyrdxlP-dep_Trfase_major"/>
</dbReference>
<dbReference type="Proteomes" id="UP000256763">
    <property type="component" value="Unassembled WGS sequence"/>
</dbReference>
<keyword evidence="6" id="KW-0663">Pyridoxal phosphate</keyword>
<organism evidence="11 12">
    <name type="scientific">Alkalilimnicola ehrlichii</name>
    <dbReference type="NCBI Taxonomy" id="351052"/>
    <lineage>
        <taxon>Bacteria</taxon>
        <taxon>Pseudomonadati</taxon>
        <taxon>Pseudomonadota</taxon>
        <taxon>Gammaproteobacteria</taxon>
        <taxon>Chromatiales</taxon>
        <taxon>Ectothiorhodospiraceae</taxon>
        <taxon>Alkalilimnicola</taxon>
    </lineage>
</organism>
<dbReference type="InterPro" id="IPR004839">
    <property type="entry name" value="Aminotransferase_I/II_large"/>
</dbReference>
<name>A0A3E0WPH6_9GAMM</name>
<keyword evidence="7" id="KW-0456">Lyase</keyword>
<dbReference type="RefSeq" id="WP_116303290.1">
    <property type="nucleotide sequence ID" value="NZ_NFZV01000019.1"/>
</dbReference>
<dbReference type="OrthoDB" id="9799304at2"/>
<evidence type="ECO:0000256" key="5">
    <source>
        <dbReference type="ARBA" id="ARBA00022573"/>
    </source>
</evidence>
<dbReference type="EMBL" id="NFZW01000018">
    <property type="protein sequence ID" value="RFA33937.1"/>
    <property type="molecule type" value="Genomic_DNA"/>
</dbReference>
<reference evidence="12" key="1">
    <citation type="submission" date="2017-05" db="EMBL/GenBank/DDBJ databases">
        <authorList>
            <person name="Sharma S."/>
            <person name="Sidhu C."/>
            <person name="Pinnaka A.K."/>
        </authorList>
    </citation>
    <scope>NUCLEOTIDE SEQUENCE [LARGE SCALE GENOMIC DNA]</scope>
    <source>
        <strain evidence="12">AK93</strain>
    </source>
</reference>
<dbReference type="AlphaFoldDB" id="A0A3E0WPH6"/>
<dbReference type="InterPro" id="IPR005860">
    <property type="entry name" value="CobD"/>
</dbReference>
<dbReference type="Pfam" id="PF00155">
    <property type="entry name" value="Aminotran_1_2"/>
    <property type="match status" value="1"/>
</dbReference>
<dbReference type="SUPFAM" id="SSF53383">
    <property type="entry name" value="PLP-dependent transferases"/>
    <property type="match status" value="1"/>
</dbReference>
<comment type="caution">
    <text evidence="11">The sequence shown here is derived from an EMBL/GenBank/DDBJ whole genome shotgun (WGS) entry which is preliminary data.</text>
</comment>
<evidence type="ECO:0000313" key="11">
    <source>
        <dbReference type="EMBL" id="RFA33937.1"/>
    </source>
</evidence>
<dbReference type="PANTHER" id="PTHR42885">
    <property type="entry name" value="HISTIDINOL-PHOSPHATE AMINOTRANSFERASE-RELATED"/>
    <property type="match status" value="1"/>
</dbReference>
<dbReference type="PROSITE" id="PS00105">
    <property type="entry name" value="AA_TRANSFER_CLASS_1"/>
    <property type="match status" value="1"/>
</dbReference>
<evidence type="ECO:0000256" key="3">
    <source>
        <dbReference type="ARBA" id="ARBA00004953"/>
    </source>
</evidence>
<dbReference type="InterPro" id="IPR015422">
    <property type="entry name" value="PyrdxlP-dep_Trfase_small"/>
</dbReference>
<evidence type="ECO:0000256" key="2">
    <source>
        <dbReference type="ARBA" id="ARBA00003444"/>
    </source>
</evidence>
<dbReference type="CDD" id="cd00609">
    <property type="entry name" value="AAT_like"/>
    <property type="match status" value="1"/>
</dbReference>
<evidence type="ECO:0000259" key="10">
    <source>
        <dbReference type="Pfam" id="PF00155"/>
    </source>
</evidence>
<evidence type="ECO:0000256" key="1">
    <source>
        <dbReference type="ARBA" id="ARBA00001933"/>
    </source>
</evidence>
<evidence type="ECO:0000256" key="9">
    <source>
        <dbReference type="ARBA" id="ARBA00048531"/>
    </source>
</evidence>
<dbReference type="GO" id="GO:0048472">
    <property type="term" value="F:threonine-phosphate decarboxylase activity"/>
    <property type="evidence" value="ECO:0007669"/>
    <property type="project" value="UniProtKB-EC"/>
</dbReference>
<protein>
    <recommendedName>
        <fullName evidence="4">threonine-phosphate decarboxylase</fullName>
        <ecNumber evidence="4">4.1.1.81</ecNumber>
    </recommendedName>
    <alternativeName>
        <fullName evidence="8">L-threonine-O-3-phosphate decarboxylase</fullName>
    </alternativeName>
</protein>
<feature type="domain" description="Aminotransferase class I/classII large" evidence="10">
    <location>
        <begin position="51"/>
        <end position="314"/>
    </location>
</feature>
<comment type="catalytic activity">
    <reaction evidence="9">
        <text>O-phospho-L-threonine + H(+) = (R)-1-aminopropan-2-yl phosphate + CO2</text>
        <dbReference type="Rhea" id="RHEA:11492"/>
        <dbReference type="ChEBI" id="CHEBI:15378"/>
        <dbReference type="ChEBI" id="CHEBI:16526"/>
        <dbReference type="ChEBI" id="CHEBI:58563"/>
        <dbReference type="ChEBI" id="CHEBI:58675"/>
        <dbReference type="EC" id="4.1.1.81"/>
    </reaction>
</comment>
<evidence type="ECO:0000313" key="12">
    <source>
        <dbReference type="Proteomes" id="UP000256763"/>
    </source>
</evidence>
<dbReference type="EC" id="4.1.1.81" evidence="4"/>
<comment type="cofactor">
    <cofactor evidence="1">
        <name>pyridoxal 5'-phosphate</name>
        <dbReference type="ChEBI" id="CHEBI:597326"/>
    </cofactor>
</comment>
<dbReference type="UniPathway" id="UPA00148"/>
<comment type="pathway">
    <text evidence="3">Cofactor biosynthesis; adenosylcobalamin biosynthesis.</text>
</comment>
<dbReference type="GO" id="GO:0009236">
    <property type="term" value="P:cobalamin biosynthetic process"/>
    <property type="evidence" value="ECO:0007669"/>
    <property type="project" value="UniProtKB-UniPathway"/>
</dbReference>
<comment type="function">
    <text evidence="2">Decarboxylates L-threonine-O-3-phosphate to yield (R)-1-amino-2-propanol O-2-phosphate, the precursor for the linkage between the nucleotide loop and the corrin ring in cobalamin.</text>
</comment>
<evidence type="ECO:0000256" key="4">
    <source>
        <dbReference type="ARBA" id="ARBA00012285"/>
    </source>
</evidence>
<gene>
    <name evidence="11" type="ORF">CAL65_16470</name>
</gene>
<dbReference type="GO" id="GO:0030170">
    <property type="term" value="F:pyridoxal phosphate binding"/>
    <property type="evidence" value="ECO:0007669"/>
    <property type="project" value="InterPro"/>
</dbReference>
<evidence type="ECO:0000256" key="7">
    <source>
        <dbReference type="ARBA" id="ARBA00023239"/>
    </source>
</evidence>